<comment type="caution">
    <text evidence="2">The sequence shown here is derived from an EMBL/GenBank/DDBJ whole genome shotgun (WGS) entry which is preliminary data.</text>
</comment>
<evidence type="ECO:0000313" key="3">
    <source>
        <dbReference type="Proteomes" id="UP001219518"/>
    </source>
</evidence>
<reference evidence="2" key="2">
    <citation type="journal article" date="2023" name="BMC Genomics">
        <title>Pest status, molecular evolution, and epigenetic factors derived from the genome assembly of Frankliniella fusca, a thysanopteran phytovirus vector.</title>
        <authorList>
            <person name="Catto M.A."/>
            <person name="Labadie P.E."/>
            <person name="Jacobson A.L."/>
            <person name="Kennedy G.G."/>
            <person name="Srinivasan R."/>
            <person name="Hunt B.G."/>
        </authorList>
    </citation>
    <scope>NUCLEOTIDE SEQUENCE</scope>
    <source>
        <strain evidence="2">PL_HMW_Pooled</strain>
    </source>
</reference>
<proteinExistence type="predicted"/>
<dbReference type="Gene3D" id="2.70.220.10">
    <property type="entry name" value="Ganglioside GM2 activator"/>
    <property type="match status" value="1"/>
</dbReference>
<name>A0AAE1GXI8_9NEOP</name>
<protein>
    <submittedName>
        <fullName evidence="2">Aminodeoxyfutalosine synthase</fullName>
    </submittedName>
</protein>
<dbReference type="Proteomes" id="UP001219518">
    <property type="component" value="Unassembled WGS sequence"/>
</dbReference>
<keyword evidence="3" id="KW-1185">Reference proteome</keyword>
<evidence type="ECO:0000313" key="2">
    <source>
        <dbReference type="EMBL" id="KAK3910974.1"/>
    </source>
</evidence>
<accession>A0AAE1GXI8</accession>
<dbReference type="AlphaFoldDB" id="A0AAE1GXI8"/>
<reference evidence="2" key="1">
    <citation type="submission" date="2021-07" db="EMBL/GenBank/DDBJ databases">
        <authorList>
            <person name="Catto M.A."/>
            <person name="Jacobson A."/>
            <person name="Kennedy G."/>
            <person name="Labadie P."/>
            <person name="Hunt B.G."/>
            <person name="Srinivasan R."/>
        </authorList>
    </citation>
    <scope>NUCLEOTIDE SEQUENCE</scope>
    <source>
        <strain evidence="2">PL_HMW_Pooled</strain>
        <tissue evidence="2">Head</tissue>
    </source>
</reference>
<keyword evidence="1" id="KW-0732">Signal</keyword>
<dbReference type="InterPro" id="IPR036846">
    <property type="entry name" value="GM2-AP_sf"/>
</dbReference>
<dbReference type="EMBL" id="JAHWGI010000219">
    <property type="protein sequence ID" value="KAK3910974.1"/>
    <property type="molecule type" value="Genomic_DNA"/>
</dbReference>
<organism evidence="2 3">
    <name type="scientific">Frankliniella fusca</name>
    <dbReference type="NCBI Taxonomy" id="407009"/>
    <lineage>
        <taxon>Eukaryota</taxon>
        <taxon>Metazoa</taxon>
        <taxon>Ecdysozoa</taxon>
        <taxon>Arthropoda</taxon>
        <taxon>Hexapoda</taxon>
        <taxon>Insecta</taxon>
        <taxon>Pterygota</taxon>
        <taxon>Neoptera</taxon>
        <taxon>Paraneoptera</taxon>
        <taxon>Thysanoptera</taxon>
        <taxon>Terebrantia</taxon>
        <taxon>Thripoidea</taxon>
        <taxon>Thripidae</taxon>
        <taxon>Frankliniella</taxon>
    </lineage>
</organism>
<gene>
    <name evidence="2" type="ORF">KUF71_020678</name>
</gene>
<sequence length="193" mass="21064">MGKACGSLQAGAGAGKGRNGGHRKLSLAVLLYDMESCKDGSPNNLQIKSFTTVREKNGIAYYNGDFLIAKLLKSISKLEIRTTQCNDAVSFNTCSYLNTLSFSTAVCPLMVSEMMPWSSIVRAVRPSFRCPFDAGEYTLKNATINMAALEKMAGSSLPEVLGKIYLPVLRLFDETKQLYGCVKFKASFINTRG</sequence>
<evidence type="ECO:0000256" key="1">
    <source>
        <dbReference type="ARBA" id="ARBA00022729"/>
    </source>
</evidence>